<dbReference type="VEuPathDB" id="FungiDB:M747DRAFT_334376"/>
<sequence>MNQIQQQQQQQQHPLVGSNGTTTLPVVVDTRRPSGRPKHNSYTDLMKPGESWEDLPDAAERRRIQNRLAQRAYRRNMRDRTKEVELLKSQVKNLQEAINSNSSTPNDSNSGSISASASTSDVDDRPTRASSQVSTSSVSPGPREAPSTYFPSPDQEMLGNGLSWPTDLDHDFSNCFDKTKDVTAAVTSMPTSVSPSAMAATASAQNAMRWLESDVYYPFPPSPPNVDPMLRSVPSTISDTHQRIASGCSLSSRDPEADEPLIHIAISRGTIDTLQLLLMTYPISVNVRDRAGYTPLQRAVITGRTDMMKLLIEHGADAGLWVTSRRGRIPGL</sequence>
<feature type="compositionally biased region" description="Low complexity" evidence="2">
    <location>
        <begin position="1"/>
        <end position="12"/>
    </location>
</feature>
<dbReference type="AlphaFoldDB" id="A0A370BTV0"/>
<feature type="compositionally biased region" description="Low complexity" evidence="2">
    <location>
        <begin position="130"/>
        <end position="139"/>
    </location>
</feature>
<name>A0A370BTV0_ASPNG</name>
<dbReference type="CDD" id="cd14688">
    <property type="entry name" value="bZIP_YAP"/>
    <property type="match status" value="1"/>
</dbReference>
<dbReference type="GO" id="GO:0003700">
    <property type="term" value="F:DNA-binding transcription factor activity"/>
    <property type="evidence" value="ECO:0007669"/>
    <property type="project" value="InterPro"/>
</dbReference>
<dbReference type="Gene3D" id="1.25.40.20">
    <property type="entry name" value="Ankyrin repeat-containing domain"/>
    <property type="match status" value="1"/>
</dbReference>
<feature type="region of interest" description="Disordered" evidence="2">
    <location>
        <begin position="1"/>
        <end position="58"/>
    </location>
</feature>
<evidence type="ECO:0000256" key="2">
    <source>
        <dbReference type="SAM" id="MobiDB-lite"/>
    </source>
</evidence>
<dbReference type="EMBL" id="KZ851938">
    <property type="protein sequence ID" value="RDH16521.1"/>
    <property type="molecule type" value="Genomic_DNA"/>
</dbReference>
<dbReference type="PROSITE" id="PS50088">
    <property type="entry name" value="ANK_REPEAT"/>
    <property type="match status" value="1"/>
</dbReference>
<dbReference type="PANTHER" id="PTHR39607:SF3">
    <property type="entry name" value="BZIP DOMAIN-CONTAINING PROTEIN"/>
    <property type="match status" value="1"/>
</dbReference>
<protein>
    <submittedName>
        <fullName evidence="3">Uncharacterized protein</fullName>
    </submittedName>
</protein>
<feature type="repeat" description="ANK" evidence="1">
    <location>
        <begin position="291"/>
        <end position="317"/>
    </location>
</feature>
<dbReference type="SUPFAM" id="SSF48403">
    <property type="entry name" value="Ankyrin repeat"/>
    <property type="match status" value="1"/>
</dbReference>
<dbReference type="Pfam" id="PF12796">
    <property type="entry name" value="Ank_2"/>
    <property type="match status" value="1"/>
</dbReference>
<dbReference type="InterPro" id="IPR036770">
    <property type="entry name" value="Ankyrin_rpt-contain_sf"/>
</dbReference>
<reference evidence="3 4" key="1">
    <citation type="submission" date="2018-07" db="EMBL/GenBank/DDBJ databases">
        <title>Section-level genome sequencing of Aspergillus section Nigri to investigate inter- and intra-species variation.</title>
        <authorList>
            <consortium name="DOE Joint Genome Institute"/>
            <person name="Vesth T.C."/>
            <person name="Nybo J.L."/>
            <person name="Theobald S."/>
            <person name="Frisvad J.C."/>
            <person name="Larsen T.O."/>
            <person name="Nielsen K.F."/>
            <person name="Hoof J.B."/>
            <person name="Brandl J."/>
            <person name="Salamov A."/>
            <person name="Riley R."/>
            <person name="Gladden J.M."/>
            <person name="Phatale P."/>
            <person name="Nielsen M.T."/>
            <person name="Lyhne E.K."/>
            <person name="Kogle M.E."/>
            <person name="Strasser K."/>
            <person name="McDonnell E."/>
            <person name="Barry K."/>
            <person name="Clum A."/>
            <person name="Chen C."/>
            <person name="Nolan M."/>
            <person name="Sandor L."/>
            <person name="Kuo A."/>
            <person name="Lipzen A."/>
            <person name="Hainaut M."/>
            <person name="Drula E."/>
            <person name="Tsang A."/>
            <person name="Magnuson J.K."/>
            <person name="Henrissat B."/>
            <person name="Wiebenga A."/>
            <person name="Simmons B.A."/>
            <person name="Makela M.R."/>
            <person name="De vries R.P."/>
            <person name="Grigoriev I.V."/>
            <person name="Mortensen U.H."/>
            <person name="Baker S.E."/>
            <person name="Andersen M.R."/>
        </authorList>
    </citation>
    <scope>NUCLEOTIDE SEQUENCE [LARGE SCALE GENOMIC DNA]</scope>
    <source>
        <strain evidence="3 4">ATCC 13496</strain>
    </source>
</reference>
<keyword evidence="1" id="KW-0040">ANK repeat</keyword>
<dbReference type="PROSITE" id="PS50297">
    <property type="entry name" value="ANK_REP_REGION"/>
    <property type="match status" value="1"/>
</dbReference>
<dbReference type="Gene3D" id="1.20.5.170">
    <property type="match status" value="1"/>
</dbReference>
<dbReference type="InterPro" id="IPR046347">
    <property type="entry name" value="bZIP_sf"/>
</dbReference>
<dbReference type="InterPro" id="IPR052635">
    <property type="entry name" value="Sec_Metab_Biosynth_Reg"/>
</dbReference>
<proteinExistence type="predicted"/>
<gene>
    <name evidence="3" type="ORF">M747DRAFT_334376</name>
</gene>
<organism evidence="3 4">
    <name type="scientific">Aspergillus niger ATCC 13496</name>
    <dbReference type="NCBI Taxonomy" id="1353008"/>
    <lineage>
        <taxon>Eukaryota</taxon>
        <taxon>Fungi</taxon>
        <taxon>Dikarya</taxon>
        <taxon>Ascomycota</taxon>
        <taxon>Pezizomycotina</taxon>
        <taxon>Eurotiomycetes</taxon>
        <taxon>Eurotiomycetidae</taxon>
        <taxon>Eurotiales</taxon>
        <taxon>Aspergillaceae</taxon>
        <taxon>Aspergillus</taxon>
        <taxon>Aspergillus subgen. Circumdati</taxon>
    </lineage>
</organism>
<dbReference type="Proteomes" id="UP000253845">
    <property type="component" value="Unassembled WGS sequence"/>
</dbReference>
<dbReference type="PANTHER" id="PTHR39607">
    <property type="entry name" value="XANTHOCILLIN BIOSYNTHESIS CLUSTER TRANSCRIPTION FACTOR XANC-RELATED"/>
    <property type="match status" value="1"/>
</dbReference>
<evidence type="ECO:0000256" key="1">
    <source>
        <dbReference type="PROSITE-ProRule" id="PRU00023"/>
    </source>
</evidence>
<dbReference type="SMART" id="SM00248">
    <property type="entry name" value="ANK"/>
    <property type="match status" value="2"/>
</dbReference>
<evidence type="ECO:0000313" key="4">
    <source>
        <dbReference type="Proteomes" id="UP000253845"/>
    </source>
</evidence>
<accession>A0A370BTV0</accession>
<feature type="compositionally biased region" description="Low complexity" evidence="2">
    <location>
        <begin position="99"/>
        <end position="120"/>
    </location>
</feature>
<dbReference type="SUPFAM" id="SSF57959">
    <property type="entry name" value="Leucine zipper domain"/>
    <property type="match status" value="1"/>
</dbReference>
<feature type="region of interest" description="Disordered" evidence="2">
    <location>
        <begin position="98"/>
        <end position="160"/>
    </location>
</feature>
<evidence type="ECO:0000313" key="3">
    <source>
        <dbReference type="EMBL" id="RDH16521.1"/>
    </source>
</evidence>
<dbReference type="InterPro" id="IPR002110">
    <property type="entry name" value="Ankyrin_rpt"/>
</dbReference>